<feature type="chain" id="PRO_5045466692" description="VWA7 N-terminal domain-containing protein" evidence="1">
    <location>
        <begin position="24"/>
        <end position="286"/>
    </location>
</feature>
<protein>
    <recommendedName>
        <fullName evidence="2">VWA7 N-terminal domain-containing protein</fullName>
    </recommendedName>
</protein>
<accession>A0ABY9WYQ0</accession>
<dbReference type="Proteomes" id="UP001611383">
    <property type="component" value="Chromosome"/>
</dbReference>
<keyword evidence="1" id="KW-0732">Signal</keyword>
<evidence type="ECO:0000313" key="3">
    <source>
        <dbReference type="EMBL" id="WNG48271.1"/>
    </source>
</evidence>
<dbReference type="EMBL" id="CP043494">
    <property type="protein sequence ID" value="WNG48271.1"/>
    <property type="molecule type" value="Genomic_DNA"/>
</dbReference>
<keyword evidence="4" id="KW-1185">Reference proteome</keyword>
<organism evidence="3 4">
    <name type="scientific">Archangium minus</name>
    <dbReference type="NCBI Taxonomy" id="83450"/>
    <lineage>
        <taxon>Bacteria</taxon>
        <taxon>Pseudomonadati</taxon>
        <taxon>Myxococcota</taxon>
        <taxon>Myxococcia</taxon>
        <taxon>Myxococcales</taxon>
        <taxon>Cystobacterineae</taxon>
        <taxon>Archangiaceae</taxon>
        <taxon>Archangium</taxon>
    </lineage>
</organism>
<reference evidence="3 4" key="1">
    <citation type="submission" date="2019-08" db="EMBL/GenBank/DDBJ databases">
        <title>Archangium and Cystobacter genomes.</title>
        <authorList>
            <person name="Chen I.-C.K."/>
            <person name="Wielgoss S."/>
        </authorList>
    </citation>
    <scope>NUCLEOTIDE SEQUENCE [LARGE SCALE GENOMIC DNA]</scope>
    <source>
        <strain evidence="3 4">Cbm 6</strain>
    </source>
</reference>
<dbReference type="InterPro" id="IPR056862">
    <property type="entry name" value="VWA7_N"/>
</dbReference>
<dbReference type="RefSeq" id="WP_395805580.1">
    <property type="nucleotide sequence ID" value="NZ_CP043494.1"/>
</dbReference>
<dbReference type="Pfam" id="PF25107">
    <property type="entry name" value="VWA7_N"/>
    <property type="match status" value="1"/>
</dbReference>
<proteinExistence type="predicted"/>
<evidence type="ECO:0000259" key="2">
    <source>
        <dbReference type="Pfam" id="PF25107"/>
    </source>
</evidence>
<feature type="domain" description="VWA7 N-terminal" evidence="2">
    <location>
        <begin position="87"/>
        <end position="167"/>
    </location>
</feature>
<gene>
    <name evidence="3" type="ORF">F0U60_32195</name>
</gene>
<name>A0ABY9WYQ0_9BACT</name>
<sequence>MKLRLACAYATAVLFVLPPPILAADKSGNKAASSAQERPNQLSDDWKGLIQFPTSSQRVWSAKDQSGFGLGDHHALAEKGGTICSEQLVAAQYRQDIQKQFDATAHFDNCVIEGSFQALDTEITEINKILSAPSDKKAAAQKAMSHIGRILHAVQDFYAHTNWVELQHSAGTPFDNATVSIWTEEGRKRVRDTKNLVSGYVWWSRTPSQCESDKVTHAILAKDSSSTQGGKVPLLQWKRSAYMAAFTLAQRSTGAFLEWAYGKWPLLAQQCGNELYVVVTPDRRPE</sequence>
<evidence type="ECO:0000313" key="4">
    <source>
        <dbReference type="Proteomes" id="UP001611383"/>
    </source>
</evidence>
<feature type="signal peptide" evidence="1">
    <location>
        <begin position="1"/>
        <end position="23"/>
    </location>
</feature>
<evidence type="ECO:0000256" key="1">
    <source>
        <dbReference type="SAM" id="SignalP"/>
    </source>
</evidence>